<name>A0A6C0VGJ7_METMZ</name>
<organism evidence="3 4">
    <name type="scientific">Methanosarcina mazei</name>
    <name type="common">Methanosarcina frisia</name>
    <dbReference type="NCBI Taxonomy" id="2209"/>
    <lineage>
        <taxon>Archaea</taxon>
        <taxon>Methanobacteriati</taxon>
        <taxon>Methanobacteriota</taxon>
        <taxon>Stenosarchaea group</taxon>
        <taxon>Methanomicrobia</taxon>
        <taxon>Methanosarcinales</taxon>
        <taxon>Methanosarcinaceae</taxon>
        <taxon>Methanosarcina</taxon>
    </lineage>
</organism>
<feature type="domain" description="CRISPR type III-associated protein" evidence="2">
    <location>
        <begin position="9"/>
        <end position="165"/>
    </location>
</feature>
<dbReference type="RefSeq" id="WP_163645340.1">
    <property type="nucleotide sequence ID" value="NZ_CP042908.1"/>
</dbReference>
<dbReference type="Proteomes" id="UP000467371">
    <property type="component" value="Chromosome"/>
</dbReference>
<evidence type="ECO:0000313" key="3">
    <source>
        <dbReference type="EMBL" id="QIB90308.1"/>
    </source>
</evidence>
<keyword evidence="1" id="KW-0051">Antiviral defense</keyword>
<sequence length="269" mass="31124">MWTLYQVSLQVLSPIHIGWKKTSNLQQTRYYVPAKTIWGALTARITRDQNSSDYKGIGEKINGYLKFSYFYPSDNDSKVNEFPWEDNNRFTWKYIGSYQSAALENKTAVEGMLHETEYILPRTREWQQVFLIGYVIERSGCNINWKTALPKIQIGGERGYGWGRVAIEKEPNEYNTFFDYEFDSSQIEPVVKVPNDNFILAHACAEQQEKSEPQIEGNIEPFVGRITTDNGKFGDQFSKASICWVPGSRVVKSDMNFKILEYGLWSVKK</sequence>
<evidence type="ECO:0000256" key="1">
    <source>
        <dbReference type="ARBA" id="ARBA00023118"/>
    </source>
</evidence>
<proteinExistence type="predicted"/>
<gene>
    <name evidence="3" type="ORF">FQU78_03830</name>
</gene>
<dbReference type="InterPro" id="IPR005537">
    <property type="entry name" value="RAMP_III_fam"/>
</dbReference>
<accession>A0A6C0VGJ7</accession>
<protein>
    <recommendedName>
        <fullName evidence="2">CRISPR type III-associated protein domain-containing protein</fullName>
    </recommendedName>
</protein>
<evidence type="ECO:0000313" key="4">
    <source>
        <dbReference type="Proteomes" id="UP000467371"/>
    </source>
</evidence>
<evidence type="ECO:0000259" key="2">
    <source>
        <dbReference type="Pfam" id="PF03787"/>
    </source>
</evidence>
<reference evidence="3 4" key="1">
    <citation type="journal article" date="2020" name="Environ. Microbiol. Rep.">
        <title>Redox cycling of Fe(II) and Fe(III) in magnetite accelerates aceticlastic methanogenesis by Methanosarcina mazei.</title>
        <authorList>
            <person name="Wang H."/>
            <person name="Byrne J.M."/>
            <person name="Liu P."/>
            <person name="Liu J."/>
            <person name="Dong X."/>
            <person name="Lu Y."/>
        </authorList>
    </citation>
    <scope>NUCLEOTIDE SEQUENCE [LARGE SCALE GENOMIC DNA]</scope>
    <source>
        <strain evidence="4">zm-15</strain>
    </source>
</reference>
<dbReference type="AlphaFoldDB" id="A0A6C0VGJ7"/>
<dbReference type="GO" id="GO:0051607">
    <property type="term" value="P:defense response to virus"/>
    <property type="evidence" value="ECO:0007669"/>
    <property type="project" value="UniProtKB-KW"/>
</dbReference>
<dbReference type="Pfam" id="PF03787">
    <property type="entry name" value="RAMPs"/>
    <property type="match status" value="1"/>
</dbReference>
<dbReference type="GeneID" id="44086222"/>
<dbReference type="EMBL" id="CP042908">
    <property type="protein sequence ID" value="QIB90308.1"/>
    <property type="molecule type" value="Genomic_DNA"/>
</dbReference>